<dbReference type="InterPro" id="IPR002347">
    <property type="entry name" value="SDR_fam"/>
</dbReference>
<organism evidence="3 4">
    <name type="scientific">Pontivivens nitratireducens</name>
    <dbReference type="NCBI Taxonomy" id="2758038"/>
    <lineage>
        <taxon>Bacteria</taxon>
        <taxon>Pseudomonadati</taxon>
        <taxon>Pseudomonadota</taxon>
        <taxon>Alphaproteobacteria</taxon>
        <taxon>Rhodobacterales</taxon>
        <taxon>Paracoccaceae</taxon>
        <taxon>Pontivivens</taxon>
    </lineage>
</organism>
<dbReference type="SUPFAM" id="SSF51735">
    <property type="entry name" value="NAD(P)-binding Rossmann-fold domains"/>
    <property type="match status" value="1"/>
</dbReference>
<dbReference type="EMBL" id="CP049811">
    <property type="protein sequence ID" value="QIK42014.1"/>
    <property type="molecule type" value="Genomic_DNA"/>
</dbReference>
<dbReference type="PANTHER" id="PTHR24321:SF8">
    <property type="entry name" value="ESTRADIOL 17-BETA-DEHYDROGENASE 8-RELATED"/>
    <property type="match status" value="1"/>
</dbReference>
<evidence type="ECO:0000313" key="3">
    <source>
        <dbReference type="EMBL" id="QIK42014.1"/>
    </source>
</evidence>
<dbReference type="PRINTS" id="PR00081">
    <property type="entry name" value="GDHRDH"/>
</dbReference>
<reference evidence="3 4" key="1">
    <citation type="submission" date="2020-03" db="EMBL/GenBank/DDBJ databases">
        <title>Complete genome sequence of Monaibacterium sp. ALG8 with diverse plasmids.</title>
        <authorList>
            <person name="Sun C."/>
        </authorList>
    </citation>
    <scope>NUCLEOTIDE SEQUENCE [LARGE SCALE GENOMIC DNA]</scope>
    <source>
        <strain evidence="3 4">ALG8</strain>
    </source>
</reference>
<evidence type="ECO:0000313" key="4">
    <source>
        <dbReference type="Proteomes" id="UP000500791"/>
    </source>
</evidence>
<sequence>MGMFEDNTILITGAAAGLGEAAADAFAQGGARLLLSDLSPGVEDVARRLDADWMIADAAKPEDHRALVARAVEIGGRLDVALNNAGIAHPPMRIEQTPKDLARRVIEVDLLGMFWALQAQIPQLQQQHRADGSSSCIVNVASIAGLVAAPTLGIYAAAKHGVSGLTRTAAIENARRGIRVNAICPAFTRTSMVDDIIGVAPDPAAATADLTRGVPMRRLAEREEIVTAILFAANPQNSFMTGQTLALDGGVTAY</sequence>
<accession>A0A6G7VPT8</accession>
<comment type="similarity">
    <text evidence="1">Belongs to the short-chain dehydrogenases/reductases (SDR) family.</text>
</comment>
<protein>
    <submittedName>
        <fullName evidence="3">SDR family oxidoreductase</fullName>
    </submittedName>
</protein>
<dbReference type="PANTHER" id="PTHR24321">
    <property type="entry name" value="DEHYDROGENASES, SHORT CHAIN"/>
    <property type="match status" value="1"/>
</dbReference>
<dbReference type="FunFam" id="3.40.50.720:FF:000084">
    <property type="entry name" value="Short-chain dehydrogenase reductase"/>
    <property type="match status" value="1"/>
</dbReference>
<dbReference type="AlphaFoldDB" id="A0A6G7VPT8"/>
<name>A0A6G7VPT8_9RHOB</name>
<dbReference type="Gene3D" id="3.40.50.720">
    <property type="entry name" value="NAD(P)-binding Rossmann-like Domain"/>
    <property type="match status" value="1"/>
</dbReference>
<dbReference type="PROSITE" id="PS00061">
    <property type="entry name" value="ADH_SHORT"/>
    <property type="match status" value="1"/>
</dbReference>
<dbReference type="InterPro" id="IPR020904">
    <property type="entry name" value="Sc_DH/Rdtase_CS"/>
</dbReference>
<dbReference type="Proteomes" id="UP000500791">
    <property type="component" value="Chromosome"/>
</dbReference>
<gene>
    <name evidence="3" type="ORF">G8E03_04605</name>
</gene>
<keyword evidence="4" id="KW-1185">Reference proteome</keyword>
<dbReference type="PRINTS" id="PR00080">
    <property type="entry name" value="SDRFAMILY"/>
</dbReference>
<dbReference type="InterPro" id="IPR036291">
    <property type="entry name" value="NAD(P)-bd_dom_sf"/>
</dbReference>
<dbReference type="CDD" id="cd05233">
    <property type="entry name" value="SDR_c"/>
    <property type="match status" value="1"/>
</dbReference>
<keyword evidence="2" id="KW-0560">Oxidoreductase</keyword>
<evidence type="ECO:0000256" key="1">
    <source>
        <dbReference type="ARBA" id="ARBA00006484"/>
    </source>
</evidence>
<dbReference type="GO" id="GO:0016491">
    <property type="term" value="F:oxidoreductase activity"/>
    <property type="evidence" value="ECO:0007669"/>
    <property type="project" value="UniProtKB-KW"/>
</dbReference>
<evidence type="ECO:0000256" key="2">
    <source>
        <dbReference type="ARBA" id="ARBA00023002"/>
    </source>
</evidence>
<dbReference type="Pfam" id="PF13561">
    <property type="entry name" value="adh_short_C2"/>
    <property type="match status" value="1"/>
</dbReference>
<proteinExistence type="inferred from homology"/>
<dbReference type="KEGG" id="mon:G8E03_04605"/>